<dbReference type="EMBL" id="QXML01000015">
    <property type="protein sequence ID" value="RIW12236.1"/>
    <property type="molecule type" value="Genomic_DNA"/>
</dbReference>
<comment type="caution">
    <text evidence="2">The sequence shown here is derived from an EMBL/GenBank/DDBJ whole genome shotgun (WGS) entry which is preliminary data.</text>
</comment>
<keyword evidence="1" id="KW-0732">Signal</keyword>
<dbReference type="InterPro" id="IPR038636">
    <property type="entry name" value="Wzi_sf"/>
</dbReference>
<dbReference type="InterPro" id="IPR026950">
    <property type="entry name" value="Caps_assemb_Wzi"/>
</dbReference>
<evidence type="ECO:0008006" key="4">
    <source>
        <dbReference type="Google" id="ProtNLM"/>
    </source>
</evidence>
<dbReference type="RefSeq" id="WP_119479520.1">
    <property type="nucleotide sequence ID" value="NZ_QXML01000015.1"/>
</dbReference>
<dbReference type="OrthoDB" id="1293009at2"/>
<name>A0A418PLK1_9BACT</name>
<protein>
    <recommendedName>
        <fullName evidence="4">Capsule assembly Wzi family protein</fullName>
    </recommendedName>
</protein>
<evidence type="ECO:0000256" key="1">
    <source>
        <dbReference type="SAM" id="SignalP"/>
    </source>
</evidence>
<reference evidence="2 3" key="1">
    <citation type="submission" date="2018-09" db="EMBL/GenBank/DDBJ databases">
        <authorList>
            <person name="Wang X."/>
            <person name="Du Z."/>
        </authorList>
    </citation>
    <scope>NUCLEOTIDE SEQUENCE [LARGE SCALE GENOMIC DNA]</scope>
    <source>
        <strain evidence="2 3">N3</strain>
    </source>
</reference>
<keyword evidence="3" id="KW-1185">Reference proteome</keyword>
<accession>A0A418PLK1</accession>
<dbReference type="AlphaFoldDB" id="A0A418PLK1"/>
<sequence>MKYFISLILLLFSLQVFSQSNQPGFQILEEVQRRNYSAQDTNQRFGGFVLRMPYLSNLPESPNKKVSLQALPLISATQYSGKRPYSWGDGPMIPSVGWQQYLSTGFYFKASILHIRFQPEYVVAENRPYEGFSELFHPSVIKDRYHYWNYDDSPERYASSTFQDFWWGQSSVTLRYGSFETGLSTRSIWWGPGQWASMTFSDNARSFPHLTLNTVKPAKTFLGNFEGQLLVGRLENSGLGASQNEQLNEQYFSYFSGDWRYLNALMVSYNPKWISNATIGFSRTFQQFSEDQSKDFGGYFPIFEPFQKEKLFENNNSVIYDGEAQDQQATFFFRYAVPKAQAEIYAEYGRRDHAYNWRDAVLSPEHSRGYLFGFIKLVDLPQSSSGKKIQIRGEVIHQQEPVNRYVRYMGLGGDSSWQLHYQVRSYGNYGQALGTGIGTGSNIQILEVAVVEGWNKLGLVFHRLENHMDFYNRAFVSHGVTNPWLDYTVGALVNHDFGNLKLTSELKFVHGRNYQWKGNLPENLENGTVQNINSFHGKVSLIYFLKKDNKN</sequence>
<organism evidence="2 3">
    <name type="scientific">Algoriphagus lacus</name>
    <dbReference type="NCBI Taxonomy" id="2056311"/>
    <lineage>
        <taxon>Bacteria</taxon>
        <taxon>Pseudomonadati</taxon>
        <taxon>Bacteroidota</taxon>
        <taxon>Cytophagia</taxon>
        <taxon>Cytophagales</taxon>
        <taxon>Cyclobacteriaceae</taxon>
        <taxon>Algoriphagus</taxon>
    </lineage>
</organism>
<evidence type="ECO:0000313" key="2">
    <source>
        <dbReference type="EMBL" id="RIW12236.1"/>
    </source>
</evidence>
<dbReference type="Gene3D" id="2.40.160.130">
    <property type="entry name" value="Capsule assembly protein Wzi"/>
    <property type="match status" value="1"/>
</dbReference>
<evidence type="ECO:0000313" key="3">
    <source>
        <dbReference type="Proteomes" id="UP000283522"/>
    </source>
</evidence>
<gene>
    <name evidence="2" type="ORF">D0X99_19325</name>
</gene>
<dbReference type="Proteomes" id="UP000283522">
    <property type="component" value="Unassembled WGS sequence"/>
</dbReference>
<feature type="chain" id="PRO_5019095377" description="Capsule assembly Wzi family protein" evidence="1">
    <location>
        <begin position="19"/>
        <end position="551"/>
    </location>
</feature>
<proteinExistence type="predicted"/>
<dbReference type="Pfam" id="PF14052">
    <property type="entry name" value="Caps_assemb_Wzi"/>
    <property type="match status" value="1"/>
</dbReference>
<feature type="signal peptide" evidence="1">
    <location>
        <begin position="1"/>
        <end position="18"/>
    </location>
</feature>